<organism evidence="8 9">
    <name type="scientific">Thermomonas aquatica</name>
    <dbReference type="NCBI Taxonomy" id="2202149"/>
    <lineage>
        <taxon>Bacteria</taxon>
        <taxon>Pseudomonadati</taxon>
        <taxon>Pseudomonadota</taxon>
        <taxon>Gammaproteobacteria</taxon>
        <taxon>Lysobacterales</taxon>
        <taxon>Lysobacteraceae</taxon>
        <taxon>Thermomonas</taxon>
    </lineage>
</organism>
<keyword evidence="2" id="KW-1003">Cell membrane</keyword>
<evidence type="ECO:0000256" key="6">
    <source>
        <dbReference type="SAM" id="Phobius"/>
    </source>
</evidence>
<dbReference type="Proteomes" id="UP000308149">
    <property type="component" value="Chromosome"/>
</dbReference>
<evidence type="ECO:0000256" key="2">
    <source>
        <dbReference type="ARBA" id="ARBA00022475"/>
    </source>
</evidence>
<dbReference type="KEGG" id="thes:FHQ07_06180"/>
<dbReference type="InterPro" id="IPR000917">
    <property type="entry name" value="Sulfatase_N"/>
</dbReference>
<evidence type="ECO:0000313" key="9">
    <source>
        <dbReference type="Proteomes" id="UP000308149"/>
    </source>
</evidence>
<feature type="transmembrane region" description="Helical" evidence="6">
    <location>
        <begin position="257"/>
        <end position="276"/>
    </location>
</feature>
<dbReference type="PANTHER" id="PTHR47371">
    <property type="entry name" value="LIPOTEICHOIC ACID SYNTHASE"/>
    <property type="match status" value="1"/>
</dbReference>
<name>A0A5B7ZNS8_9GAMM</name>
<gene>
    <name evidence="8" type="ORF">FHQ07_06180</name>
</gene>
<keyword evidence="9" id="KW-1185">Reference proteome</keyword>
<keyword evidence="3 6" id="KW-0812">Transmembrane</keyword>
<dbReference type="PANTHER" id="PTHR47371:SF3">
    <property type="entry name" value="PHOSPHOGLYCEROL TRANSFERASE I"/>
    <property type="match status" value="1"/>
</dbReference>
<comment type="subcellular location">
    <subcellularLocation>
        <location evidence="1">Cell membrane</location>
        <topology evidence="1">Multi-pass membrane protein</topology>
    </subcellularLocation>
</comment>
<proteinExistence type="predicted"/>
<dbReference type="InterPro" id="IPR050448">
    <property type="entry name" value="OpgB/LTA_synthase_biosynth"/>
</dbReference>
<reference evidence="8 9" key="1">
    <citation type="submission" date="2019-06" db="EMBL/GenBank/DDBJ databases">
        <title>Thermomonas aquatica sp. nov., isolated from an industrial wastewater treatment plant.</title>
        <authorList>
            <person name="Jeon J.H."/>
            <person name="Park D.-S."/>
        </authorList>
    </citation>
    <scope>NUCLEOTIDE SEQUENCE [LARGE SCALE GENOMIC DNA]</scope>
    <source>
        <strain evidence="8 9">SY21</strain>
    </source>
</reference>
<dbReference type="SUPFAM" id="SSF53649">
    <property type="entry name" value="Alkaline phosphatase-like"/>
    <property type="match status" value="1"/>
</dbReference>
<accession>A0A5B7ZNS8</accession>
<evidence type="ECO:0000256" key="3">
    <source>
        <dbReference type="ARBA" id="ARBA00022692"/>
    </source>
</evidence>
<keyword evidence="4 6" id="KW-1133">Transmembrane helix</keyword>
<dbReference type="GO" id="GO:0005886">
    <property type="term" value="C:plasma membrane"/>
    <property type="evidence" value="ECO:0007669"/>
    <property type="project" value="UniProtKB-SubCell"/>
</dbReference>
<feature type="transmembrane region" description="Helical" evidence="6">
    <location>
        <begin position="201"/>
        <end position="221"/>
    </location>
</feature>
<dbReference type="InterPro" id="IPR017850">
    <property type="entry name" value="Alkaline_phosphatase_core_sf"/>
</dbReference>
<dbReference type="CDD" id="cd16015">
    <property type="entry name" value="LTA_synthase"/>
    <property type="match status" value="1"/>
</dbReference>
<dbReference type="Pfam" id="PF00884">
    <property type="entry name" value="Sulfatase"/>
    <property type="match status" value="1"/>
</dbReference>
<dbReference type="OrthoDB" id="5363296at2"/>
<evidence type="ECO:0000256" key="1">
    <source>
        <dbReference type="ARBA" id="ARBA00004651"/>
    </source>
</evidence>
<evidence type="ECO:0000256" key="4">
    <source>
        <dbReference type="ARBA" id="ARBA00022989"/>
    </source>
</evidence>
<sequence length="727" mass="78892">MLRRARARAGLSGCLARVRPRAACRRTPACHFPVHRWAGYGREGFAVAAGRSGPSHGTRVPRRSGGRGGAVLPAFRLGRAGCGARGRTGPCRNGHALVARTRLAVRELDVAGTEDRVSDEVQDMANARAGGHARDSRRWRKRTTRILASLALLAYPLGIWWLDRWSIGVAFEAYLSWQRVLANAAVGLSMILLLAAIARRLLAPILLVSALHALLYVVSSIKYRLLDMVLVLQDAYFVSGFDASSFALLWHYVPSPWRTLGLAVLALLALASLYRLEPPCCRARAWPRLAAAGIATALLCALYFSAWPWTSRMYDKAHVRPSLFGFNRAALRAGLTTSLVYYHNQQRHLALKVDAAALRKALSSLPPEPQAQPAIRGTGGERPDIVIVLSESFMDPRAMRGMDGVPDLIPQIRAQLAAGKGGRLRVPAFGGGTVRTEFEVLTGMPVRAFPEVRYPYVEMRLDRIPGIVGVLEKAGYASLAIHGNSGGVWNRLGTYKAMGVDRFITKSEFRQRGATEDGKWMSDRSMTDILLRELGHAGKPTLAIAISMENHGPYDDAGRVADPKAMAGIALPAGLDAAGAGELRSYLYHLHNADREFGRLLAGLRARQRPFVLLFFGDHLPALGDVYDRLGFADGAEPGRQTVPWVMAASGDVAVPGGGVVTSSWQLPSMILRAAGVPGDAYFDFVSRIGPGLAADDSSPRGMLLKDGLYAAANARLQDRFDDYARN</sequence>
<dbReference type="EMBL" id="CP040871">
    <property type="protein sequence ID" value="QDA56934.1"/>
    <property type="molecule type" value="Genomic_DNA"/>
</dbReference>
<dbReference type="Gene3D" id="3.40.720.10">
    <property type="entry name" value="Alkaline Phosphatase, subunit A"/>
    <property type="match status" value="1"/>
</dbReference>
<feature type="domain" description="Sulfatase N-terminal" evidence="7">
    <location>
        <begin position="383"/>
        <end position="655"/>
    </location>
</feature>
<feature type="transmembrane region" description="Helical" evidence="6">
    <location>
        <begin position="174"/>
        <end position="194"/>
    </location>
</feature>
<evidence type="ECO:0000256" key="5">
    <source>
        <dbReference type="ARBA" id="ARBA00023136"/>
    </source>
</evidence>
<evidence type="ECO:0000259" key="7">
    <source>
        <dbReference type="Pfam" id="PF00884"/>
    </source>
</evidence>
<evidence type="ECO:0000313" key="8">
    <source>
        <dbReference type="EMBL" id="QDA56934.1"/>
    </source>
</evidence>
<feature type="transmembrane region" description="Helical" evidence="6">
    <location>
        <begin position="144"/>
        <end position="162"/>
    </location>
</feature>
<feature type="transmembrane region" description="Helical" evidence="6">
    <location>
        <begin position="288"/>
        <end position="309"/>
    </location>
</feature>
<protein>
    <submittedName>
        <fullName evidence="8">LTA synthase family protein</fullName>
    </submittedName>
</protein>
<keyword evidence="5 6" id="KW-0472">Membrane</keyword>
<dbReference type="AlphaFoldDB" id="A0A5B7ZNS8"/>